<feature type="region of interest" description="Disordered" evidence="6">
    <location>
        <begin position="175"/>
        <end position="213"/>
    </location>
</feature>
<comment type="caution">
    <text evidence="9">The sequence shown here is derived from an EMBL/GenBank/DDBJ whole genome shotgun (WGS) entry which is preliminary data.</text>
</comment>
<dbReference type="GO" id="GO:0043069">
    <property type="term" value="P:negative regulation of programmed cell death"/>
    <property type="evidence" value="ECO:0007669"/>
    <property type="project" value="TreeGrafter"/>
</dbReference>
<reference evidence="9" key="1">
    <citation type="submission" date="2020-07" db="EMBL/GenBank/DDBJ databases">
        <title>Ethylene signaling mediates host invasion by parasitic plants.</title>
        <authorList>
            <person name="Yoshida S."/>
        </authorList>
    </citation>
    <scope>NUCLEOTIDE SEQUENCE</scope>
    <source>
        <strain evidence="9">Okayama</strain>
    </source>
</reference>
<feature type="compositionally biased region" description="Low complexity" evidence="6">
    <location>
        <begin position="21"/>
        <end position="38"/>
    </location>
</feature>
<evidence type="ECO:0000313" key="10">
    <source>
        <dbReference type="Proteomes" id="UP000653305"/>
    </source>
</evidence>
<comment type="subcellular location">
    <subcellularLocation>
        <location evidence="1">Membrane</location>
    </subcellularLocation>
</comment>
<keyword evidence="3 7" id="KW-1133">Transmembrane helix</keyword>
<feature type="transmembrane region" description="Helical" evidence="7">
    <location>
        <begin position="585"/>
        <end position="606"/>
    </location>
</feature>
<dbReference type="InterPro" id="IPR011993">
    <property type="entry name" value="PH-like_dom_sf"/>
</dbReference>
<feature type="region of interest" description="Disordered" evidence="6">
    <location>
        <begin position="1"/>
        <end position="63"/>
    </location>
</feature>
<dbReference type="PROSITE" id="PS51778">
    <property type="entry name" value="VAST"/>
    <property type="match status" value="1"/>
</dbReference>
<organism evidence="9 10">
    <name type="scientific">Phtheirospermum japonicum</name>
    <dbReference type="NCBI Taxonomy" id="374723"/>
    <lineage>
        <taxon>Eukaryota</taxon>
        <taxon>Viridiplantae</taxon>
        <taxon>Streptophyta</taxon>
        <taxon>Embryophyta</taxon>
        <taxon>Tracheophyta</taxon>
        <taxon>Spermatophyta</taxon>
        <taxon>Magnoliopsida</taxon>
        <taxon>eudicotyledons</taxon>
        <taxon>Gunneridae</taxon>
        <taxon>Pentapetalae</taxon>
        <taxon>asterids</taxon>
        <taxon>lamiids</taxon>
        <taxon>Lamiales</taxon>
        <taxon>Orobanchaceae</taxon>
        <taxon>Orobanchaceae incertae sedis</taxon>
        <taxon>Phtheirospermum</taxon>
    </lineage>
</organism>
<feature type="compositionally biased region" description="Polar residues" evidence="6">
    <location>
        <begin position="175"/>
        <end position="200"/>
    </location>
</feature>
<protein>
    <submittedName>
        <fullName evidence="9">Gram domain-containing protein 1a</fullName>
    </submittedName>
</protein>
<feature type="coiled-coil region" evidence="5">
    <location>
        <begin position="632"/>
        <end position="673"/>
    </location>
</feature>
<keyword evidence="5" id="KW-0175">Coiled coil</keyword>
<dbReference type="PANTHER" id="PTHR47666">
    <property type="entry name" value="PROTEIN VASCULAR ASSOCIATED DEATH 1, CHLOROPLASTIC"/>
    <property type="match status" value="1"/>
</dbReference>
<evidence type="ECO:0000259" key="8">
    <source>
        <dbReference type="PROSITE" id="PS51778"/>
    </source>
</evidence>
<evidence type="ECO:0000256" key="2">
    <source>
        <dbReference type="ARBA" id="ARBA00022692"/>
    </source>
</evidence>
<evidence type="ECO:0000256" key="1">
    <source>
        <dbReference type="ARBA" id="ARBA00004370"/>
    </source>
</evidence>
<feature type="transmembrane region" description="Helical" evidence="7">
    <location>
        <begin position="394"/>
        <end position="415"/>
    </location>
</feature>
<accession>A0A830C8F3</accession>
<evidence type="ECO:0000256" key="3">
    <source>
        <dbReference type="ARBA" id="ARBA00022989"/>
    </source>
</evidence>
<dbReference type="Gene3D" id="2.30.29.30">
    <property type="entry name" value="Pleckstrin-homology domain (PH domain)/Phosphotyrosine-binding domain (PTB)"/>
    <property type="match status" value="1"/>
</dbReference>
<dbReference type="PANTHER" id="PTHR47666:SF1">
    <property type="entry name" value="PROTEIN VASCULAR ASSOCIATED DEATH 1, CHLOROPLASTIC"/>
    <property type="match status" value="1"/>
</dbReference>
<evidence type="ECO:0000256" key="4">
    <source>
        <dbReference type="ARBA" id="ARBA00023136"/>
    </source>
</evidence>
<sequence>MAAVVSEKMVDPTPPISQSMDSSNSPRRSPGDSPSGSPTHAAPDLSSVSTPSPPRQLDLQRRTNESSISFPSEFNLMVSTVNQQLSRVEEYRQLFRLPPDEVLIQDFNCALQENFLLQKIIPFHEITSVRRAKAVAVFPTAIEVIAAGKKYFFTSFLFRDEAFKLINEGWLHHSNGSPEVTEQQEPKSDISSQENGSSMVEESGSARQLVDESDIIESDKNDPILKEPSHFSDGGPEIVSTSTLMEIREEVNPEAIECLSPAKSSAWEPEDTDAPGVPEGYMKVAESKFPIRVEEFFNMFFSDEGVSFHESFHRKCGDKGDWLKAFCILLMQILGIPVMYHFNIQLNSILVQDLVAVRRFRNIEFTETGKFLFGIRNLELVDDEFYCPASFLNMLMPLVILLVVLITLDALHLIVDTSQEISDVPYGDYFRVEGRWDVEEDGNEQRPGCILRVYTNVAFSKKTMWKGKIVQSTVEECREAYETWIDLAHEVLKHKNLEKEEGSASNLILNEQVQPEKLENTLSQRVEHKTSDVRTSEIIPDVKDMNRVDIVTPQKNVGESSVGSLLRDAITKASSSLKHQNTSSLLLVISIAVILVLMQISILVLLSRPQRIVVVPQASCTHRMSGNGGEALALLNKQIKYLKEEMNFVETMLDKMQKEHSQLKAKLNDLELFRNQRF</sequence>
<feature type="domain" description="VASt" evidence="8">
    <location>
        <begin position="280"/>
        <end position="496"/>
    </location>
</feature>
<keyword evidence="10" id="KW-1185">Reference proteome</keyword>
<evidence type="ECO:0000256" key="5">
    <source>
        <dbReference type="SAM" id="Coils"/>
    </source>
</evidence>
<evidence type="ECO:0000313" key="9">
    <source>
        <dbReference type="EMBL" id="GFP90531.1"/>
    </source>
</evidence>
<evidence type="ECO:0000256" key="6">
    <source>
        <dbReference type="SAM" id="MobiDB-lite"/>
    </source>
</evidence>
<dbReference type="Proteomes" id="UP000653305">
    <property type="component" value="Unassembled WGS sequence"/>
</dbReference>
<dbReference type="InterPro" id="IPR031968">
    <property type="entry name" value="VASt"/>
</dbReference>
<keyword evidence="2 7" id="KW-0812">Transmembrane</keyword>
<dbReference type="Pfam" id="PF16016">
    <property type="entry name" value="VASt"/>
    <property type="match status" value="1"/>
</dbReference>
<name>A0A830C8F3_9LAMI</name>
<evidence type="ECO:0000256" key="7">
    <source>
        <dbReference type="SAM" id="Phobius"/>
    </source>
</evidence>
<dbReference type="GO" id="GO:0016020">
    <property type="term" value="C:membrane"/>
    <property type="evidence" value="ECO:0007669"/>
    <property type="project" value="UniProtKB-SubCell"/>
</dbReference>
<dbReference type="AlphaFoldDB" id="A0A830C8F3"/>
<feature type="transmembrane region" description="Helical" evidence="7">
    <location>
        <begin position="322"/>
        <end position="342"/>
    </location>
</feature>
<proteinExistence type="predicted"/>
<dbReference type="OrthoDB" id="2162691at2759"/>
<dbReference type="EMBL" id="BMAC01000219">
    <property type="protein sequence ID" value="GFP90531.1"/>
    <property type="molecule type" value="Genomic_DNA"/>
</dbReference>
<gene>
    <name evidence="9" type="ORF">PHJA_001197000</name>
</gene>
<keyword evidence="4 7" id="KW-0472">Membrane</keyword>